<dbReference type="EMBL" id="CM045758">
    <property type="protein sequence ID" value="KAI8032862.1"/>
    <property type="molecule type" value="Genomic_DNA"/>
</dbReference>
<dbReference type="Proteomes" id="UP001060215">
    <property type="component" value="Chromosome 1"/>
</dbReference>
<organism evidence="1 2">
    <name type="scientific">Camellia lanceoleosa</name>
    <dbReference type="NCBI Taxonomy" id="1840588"/>
    <lineage>
        <taxon>Eukaryota</taxon>
        <taxon>Viridiplantae</taxon>
        <taxon>Streptophyta</taxon>
        <taxon>Embryophyta</taxon>
        <taxon>Tracheophyta</taxon>
        <taxon>Spermatophyta</taxon>
        <taxon>Magnoliopsida</taxon>
        <taxon>eudicotyledons</taxon>
        <taxon>Gunneridae</taxon>
        <taxon>Pentapetalae</taxon>
        <taxon>asterids</taxon>
        <taxon>Ericales</taxon>
        <taxon>Theaceae</taxon>
        <taxon>Camellia</taxon>
    </lineage>
</organism>
<evidence type="ECO:0000313" key="2">
    <source>
        <dbReference type="Proteomes" id="UP001060215"/>
    </source>
</evidence>
<comment type="caution">
    <text evidence="1">The sequence shown here is derived from an EMBL/GenBank/DDBJ whole genome shotgun (WGS) entry which is preliminary data.</text>
</comment>
<reference evidence="1 2" key="1">
    <citation type="journal article" date="2022" name="Plant J.">
        <title>Chromosome-level genome of Camellia lanceoleosa provides a valuable resource for understanding genome evolution and self-incompatibility.</title>
        <authorList>
            <person name="Gong W."/>
            <person name="Xiao S."/>
            <person name="Wang L."/>
            <person name="Liao Z."/>
            <person name="Chang Y."/>
            <person name="Mo W."/>
            <person name="Hu G."/>
            <person name="Li W."/>
            <person name="Zhao G."/>
            <person name="Zhu H."/>
            <person name="Hu X."/>
            <person name="Ji K."/>
            <person name="Xiang X."/>
            <person name="Song Q."/>
            <person name="Yuan D."/>
            <person name="Jin S."/>
            <person name="Zhang L."/>
        </authorList>
    </citation>
    <scope>NUCLEOTIDE SEQUENCE [LARGE SCALE GENOMIC DNA]</scope>
    <source>
        <strain evidence="1">SQ_2022a</strain>
    </source>
</reference>
<proteinExistence type="predicted"/>
<sequence length="318" mass="36667">MEVVLPRVSQPYEWKMETKNVDIIASVRHDMWCLYEACKNADWKLAKRLIQDDKKWCFKKNRFGMTPLHIAPADGRIDVVNWILKYCPQPVKDVTAMTIETCLHVATNHNQTEVVMHLLKWIIGERPDFLYLLDFKTYKGKTSTAVQFSSLSKQFQTLGVLPPLNSSDSVALDISYDLPDSKNIGIDWIRQEPRDLTTQKFKHSDVYSSNGSYDLPQSENMGNMDIRIDKIRHEPWVIIESDLTKQKIKQSDLYSDNGSCDLPHSKIVDIAIFCLAKSESMIAWDLPKQKIKHNEKCFATDSHIDCNDNLPSTFSPPW</sequence>
<keyword evidence="2" id="KW-1185">Reference proteome</keyword>
<gene>
    <name evidence="1" type="ORF">LOK49_LG01G00195</name>
</gene>
<protein>
    <submittedName>
        <fullName evidence="1">Ankyrin repeat-containing protein BDA1</fullName>
    </submittedName>
</protein>
<evidence type="ECO:0000313" key="1">
    <source>
        <dbReference type="EMBL" id="KAI8032862.1"/>
    </source>
</evidence>
<accession>A0ACC0J657</accession>
<name>A0ACC0J657_9ERIC</name>